<proteinExistence type="predicted"/>
<organism evidence="2 3">
    <name type="scientific">Zopfia rhizophila CBS 207.26</name>
    <dbReference type="NCBI Taxonomy" id="1314779"/>
    <lineage>
        <taxon>Eukaryota</taxon>
        <taxon>Fungi</taxon>
        <taxon>Dikarya</taxon>
        <taxon>Ascomycota</taxon>
        <taxon>Pezizomycotina</taxon>
        <taxon>Dothideomycetes</taxon>
        <taxon>Dothideomycetes incertae sedis</taxon>
        <taxon>Zopfiaceae</taxon>
        <taxon>Zopfia</taxon>
    </lineage>
</organism>
<evidence type="ECO:0000313" key="3">
    <source>
        <dbReference type="Proteomes" id="UP000800200"/>
    </source>
</evidence>
<protein>
    <submittedName>
        <fullName evidence="2">Uncharacterized protein</fullName>
    </submittedName>
</protein>
<name>A0A6A6EM99_9PEZI</name>
<keyword evidence="1" id="KW-0812">Transmembrane</keyword>
<sequence length="97" mass="11105">MRSTSPISCLRQTRWQNGHSFVMIGLGTFPNQSLTQLKLSDRHFWVADRRKIELIARFGCAGSTVWPLSLLLLLSSLYFSACCNLEFQYLFTSTVLQ</sequence>
<dbReference type="Proteomes" id="UP000800200">
    <property type="component" value="Unassembled WGS sequence"/>
</dbReference>
<accession>A0A6A6EM99</accession>
<keyword evidence="3" id="KW-1185">Reference proteome</keyword>
<keyword evidence="1" id="KW-0472">Membrane</keyword>
<keyword evidence="1" id="KW-1133">Transmembrane helix</keyword>
<reference evidence="2" key="1">
    <citation type="journal article" date="2020" name="Stud. Mycol.">
        <title>101 Dothideomycetes genomes: a test case for predicting lifestyles and emergence of pathogens.</title>
        <authorList>
            <person name="Haridas S."/>
            <person name="Albert R."/>
            <person name="Binder M."/>
            <person name="Bloem J."/>
            <person name="Labutti K."/>
            <person name="Salamov A."/>
            <person name="Andreopoulos B."/>
            <person name="Baker S."/>
            <person name="Barry K."/>
            <person name="Bills G."/>
            <person name="Bluhm B."/>
            <person name="Cannon C."/>
            <person name="Castanera R."/>
            <person name="Culley D."/>
            <person name="Daum C."/>
            <person name="Ezra D."/>
            <person name="Gonzalez J."/>
            <person name="Henrissat B."/>
            <person name="Kuo A."/>
            <person name="Liang C."/>
            <person name="Lipzen A."/>
            <person name="Lutzoni F."/>
            <person name="Magnuson J."/>
            <person name="Mondo S."/>
            <person name="Nolan M."/>
            <person name="Ohm R."/>
            <person name="Pangilinan J."/>
            <person name="Park H.-J."/>
            <person name="Ramirez L."/>
            <person name="Alfaro M."/>
            <person name="Sun H."/>
            <person name="Tritt A."/>
            <person name="Yoshinaga Y."/>
            <person name="Zwiers L.-H."/>
            <person name="Turgeon B."/>
            <person name="Goodwin S."/>
            <person name="Spatafora J."/>
            <person name="Crous P."/>
            <person name="Grigoriev I."/>
        </authorList>
    </citation>
    <scope>NUCLEOTIDE SEQUENCE</scope>
    <source>
        <strain evidence="2">CBS 207.26</strain>
    </source>
</reference>
<gene>
    <name evidence="2" type="ORF">K469DRAFT_366748</name>
</gene>
<dbReference type="EMBL" id="ML994617">
    <property type="protein sequence ID" value="KAF2191220.1"/>
    <property type="molecule type" value="Genomic_DNA"/>
</dbReference>
<dbReference type="AlphaFoldDB" id="A0A6A6EM99"/>
<feature type="transmembrane region" description="Helical" evidence="1">
    <location>
        <begin position="54"/>
        <end position="79"/>
    </location>
</feature>
<evidence type="ECO:0000313" key="2">
    <source>
        <dbReference type="EMBL" id="KAF2191220.1"/>
    </source>
</evidence>
<evidence type="ECO:0000256" key="1">
    <source>
        <dbReference type="SAM" id="Phobius"/>
    </source>
</evidence>